<organism evidence="3 4">
    <name type="scientific">Panicum virgatum</name>
    <name type="common">Blackwell switchgrass</name>
    <dbReference type="NCBI Taxonomy" id="38727"/>
    <lineage>
        <taxon>Eukaryota</taxon>
        <taxon>Viridiplantae</taxon>
        <taxon>Streptophyta</taxon>
        <taxon>Embryophyta</taxon>
        <taxon>Tracheophyta</taxon>
        <taxon>Spermatophyta</taxon>
        <taxon>Magnoliopsida</taxon>
        <taxon>Liliopsida</taxon>
        <taxon>Poales</taxon>
        <taxon>Poaceae</taxon>
        <taxon>PACMAD clade</taxon>
        <taxon>Panicoideae</taxon>
        <taxon>Panicodae</taxon>
        <taxon>Paniceae</taxon>
        <taxon>Panicinae</taxon>
        <taxon>Panicum</taxon>
        <taxon>Panicum sect. Hiantes</taxon>
    </lineage>
</organism>
<feature type="transmembrane region" description="Helical" evidence="1">
    <location>
        <begin position="317"/>
        <end position="341"/>
    </location>
</feature>
<reference evidence="3 4" key="1">
    <citation type="submission" date="2020-05" db="EMBL/GenBank/DDBJ databases">
        <title>WGS assembly of Panicum virgatum.</title>
        <authorList>
            <person name="Lovell J.T."/>
            <person name="Jenkins J."/>
            <person name="Shu S."/>
            <person name="Juenger T.E."/>
            <person name="Schmutz J."/>
        </authorList>
    </citation>
    <scope>NUCLEOTIDE SEQUENCE [LARGE SCALE GENOMIC DNA]</scope>
    <source>
        <strain evidence="4">cv. AP13</strain>
    </source>
</reference>
<dbReference type="Proteomes" id="UP000823388">
    <property type="component" value="Chromosome 3N"/>
</dbReference>
<name>A0A8T0UIZ5_PANVG</name>
<feature type="transmembrane region" description="Helical" evidence="1">
    <location>
        <begin position="41"/>
        <end position="59"/>
    </location>
</feature>
<evidence type="ECO:0000259" key="2">
    <source>
        <dbReference type="Pfam" id="PF13968"/>
    </source>
</evidence>
<dbReference type="OrthoDB" id="691684at2759"/>
<keyword evidence="1" id="KW-1133">Transmembrane helix</keyword>
<feature type="transmembrane region" description="Helical" evidence="1">
    <location>
        <begin position="71"/>
        <end position="90"/>
    </location>
</feature>
<feature type="transmembrane region" description="Helical" evidence="1">
    <location>
        <begin position="361"/>
        <end position="383"/>
    </location>
</feature>
<dbReference type="Pfam" id="PF13968">
    <property type="entry name" value="DUF4220"/>
    <property type="match status" value="1"/>
</dbReference>
<feature type="transmembrane region" description="Helical" evidence="1">
    <location>
        <begin position="475"/>
        <end position="494"/>
    </location>
</feature>
<keyword evidence="4" id="KW-1185">Reference proteome</keyword>
<keyword evidence="1" id="KW-0472">Membrane</keyword>
<dbReference type="InterPro" id="IPR025315">
    <property type="entry name" value="DUF4220"/>
</dbReference>
<evidence type="ECO:0000256" key="1">
    <source>
        <dbReference type="SAM" id="Phobius"/>
    </source>
</evidence>
<dbReference type="PANTHER" id="PTHR31325">
    <property type="entry name" value="OS01G0798800 PROTEIN-RELATED"/>
    <property type="match status" value="1"/>
</dbReference>
<dbReference type="EMBL" id="CM029042">
    <property type="protein sequence ID" value="KAG2621975.1"/>
    <property type="molecule type" value="Genomic_DNA"/>
</dbReference>
<feature type="transmembrane region" description="Helical" evidence="1">
    <location>
        <begin position="102"/>
        <end position="119"/>
    </location>
</feature>
<gene>
    <name evidence="3" type="ORF">PVAP13_3NG293364</name>
</gene>
<dbReference type="Pfam" id="PF04578">
    <property type="entry name" value="DUF594"/>
    <property type="match status" value="1"/>
</dbReference>
<accession>A0A8T0UIZ5</accession>
<evidence type="ECO:0000313" key="3">
    <source>
        <dbReference type="EMBL" id="KAG2621975.1"/>
    </source>
</evidence>
<sequence>MGNNMGRLQLHLVMNATSRSFWHELRDLWNSPRGTVLRIESLALVAMVLSFFLAAFGSCRRWSNSWFIQKGFLAANALFLSLGTYCIGLMQSSQVKSEMYPLWAVSLLALLCCVDSAAASSLDSRSQLWKMLYQLCLYFGYVVLVSISTISSDIGNIAICLLAAVTFFKGLHRSMALVLPSSMRNMVKEIPKSRQNFSFMNPGEEKNLLVDDDLDTAERWGSTEMGEIASIRFQDSRLEPELNACKDMCVSLSLSHLLHRRFLGLSSAKPTMDNREPLVKNYERALKLVETELAFLYDVLYTSNAFLHYYEAMSASIWAFASLIGICFVGTTVVVVLVPRARAAPRHASSPGNTTFVDTTVADFVITGVIMASLALLQVLQLLRCWTSNWAKVSFARDCRRIFTYYNDVYDIKNEDLGWGMRLRASLIKIDWSDKYQYLWQNKLGQHSLMESVTVGGIRECRIPCCFSFLQENQCLCFCLWLCICFLGFLILSIQKVLEVFGLQYVRREVREMFWGSCNTGGGAIEFHADVKASIGDFVSEKMRGDEISGWASFKVESNDTELGGLFLKYVAELRHRLSPLFEDGDDEVGVPCILMWHIATCYCQLAQQHKHHDDDKNHRVAMALSKYCTYLVVSAPRLLPGRSDNTKKLYAGVRDVAIWSVKSTTTVDNKLQAMESFDPSKYGRYCETKYGMYSAEYRVLMGSSIIYEAGVALGKGLIGSTPAADRWEMLAEFWVKALLYAAPSDKAEEHMQHLSQGGELITHLWALLYHASVHRWHLDQPQAEAGQGPVVVKMGWDYIFRIRSWKDLKPPPAAQGQAGIIQQLTRKEVIIDVVQDDDGASSSSQPAAVS</sequence>
<keyword evidence="1" id="KW-0812">Transmembrane</keyword>
<feature type="domain" description="DUF4220" evidence="2">
    <location>
        <begin position="75"/>
        <end position="451"/>
    </location>
</feature>
<protein>
    <recommendedName>
        <fullName evidence="2">DUF4220 domain-containing protein</fullName>
    </recommendedName>
</protein>
<comment type="caution">
    <text evidence="3">The sequence shown here is derived from an EMBL/GenBank/DDBJ whole genome shotgun (WGS) entry which is preliminary data.</text>
</comment>
<dbReference type="AlphaFoldDB" id="A0A8T0UIZ5"/>
<evidence type="ECO:0000313" key="4">
    <source>
        <dbReference type="Proteomes" id="UP000823388"/>
    </source>
</evidence>
<feature type="transmembrane region" description="Helical" evidence="1">
    <location>
        <begin position="156"/>
        <end position="179"/>
    </location>
</feature>
<dbReference type="InterPro" id="IPR007658">
    <property type="entry name" value="DUF594"/>
</dbReference>
<proteinExistence type="predicted"/>